<evidence type="ECO:0000313" key="2">
    <source>
        <dbReference type="EMBL" id="KAG7302049.1"/>
    </source>
</evidence>
<reference evidence="2 3" key="1">
    <citation type="submission" date="2021-06" db="EMBL/GenBank/DDBJ databases">
        <title>A haploid diamondback moth (Plutella xylostella L.) genome assembly resolves 31 chromosomes and identifies a diamide resistance mutation.</title>
        <authorList>
            <person name="Ward C.M."/>
            <person name="Perry K.D."/>
            <person name="Baker G."/>
            <person name="Powis K."/>
            <person name="Heckel D.G."/>
            <person name="Baxter S.W."/>
        </authorList>
    </citation>
    <scope>NUCLEOTIDE SEQUENCE [LARGE SCALE GENOMIC DNA]</scope>
    <source>
        <strain evidence="2 3">LV</strain>
        <tissue evidence="2">Single pupa</tissue>
    </source>
</reference>
<comment type="caution">
    <text evidence="2">The sequence shown here is derived from an EMBL/GenBank/DDBJ whole genome shotgun (WGS) entry which is preliminary data.</text>
</comment>
<organism evidence="2 3">
    <name type="scientific">Plutella xylostella</name>
    <name type="common">Diamondback moth</name>
    <name type="synonym">Plutella maculipennis</name>
    <dbReference type="NCBI Taxonomy" id="51655"/>
    <lineage>
        <taxon>Eukaryota</taxon>
        <taxon>Metazoa</taxon>
        <taxon>Ecdysozoa</taxon>
        <taxon>Arthropoda</taxon>
        <taxon>Hexapoda</taxon>
        <taxon>Insecta</taxon>
        <taxon>Pterygota</taxon>
        <taxon>Neoptera</taxon>
        <taxon>Endopterygota</taxon>
        <taxon>Lepidoptera</taxon>
        <taxon>Glossata</taxon>
        <taxon>Ditrysia</taxon>
        <taxon>Yponomeutoidea</taxon>
        <taxon>Plutellidae</taxon>
        <taxon>Plutella</taxon>
    </lineage>
</organism>
<feature type="compositionally biased region" description="Basic and acidic residues" evidence="1">
    <location>
        <begin position="45"/>
        <end position="60"/>
    </location>
</feature>
<proteinExistence type="predicted"/>
<dbReference type="Proteomes" id="UP000823941">
    <property type="component" value="Chromosome 18"/>
</dbReference>
<accession>A0ABQ7QA83</accession>
<dbReference type="EMBL" id="JAHIBW010000018">
    <property type="protein sequence ID" value="KAG7302049.1"/>
    <property type="molecule type" value="Genomic_DNA"/>
</dbReference>
<evidence type="ECO:0000313" key="3">
    <source>
        <dbReference type="Proteomes" id="UP000823941"/>
    </source>
</evidence>
<evidence type="ECO:0000256" key="1">
    <source>
        <dbReference type="SAM" id="MobiDB-lite"/>
    </source>
</evidence>
<protein>
    <submittedName>
        <fullName evidence="2">Uncharacterized protein</fullName>
    </submittedName>
</protein>
<feature type="region of interest" description="Disordered" evidence="1">
    <location>
        <begin position="23"/>
        <end position="66"/>
    </location>
</feature>
<gene>
    <name evidence="2" type="ORF">JYU34_013504</name>
</gene>
<keyword evidence="3" id="KW-1185">Reference proteome</keyword>
<sequence>MSRGNVGAGVDVGFAVDCTGVSGGCAGLPRPREARAPPTPSVNRRASDTHTHAAHTDTPTRTRAHTTAARILTLRLKIDITTSAANPGRATSRDAASDWLPASAADWLLRGGSICD</sequence>
<name>A0ABQ7QA83_PLUXY</name>